<keyword evidence="2" id="KW-0805">Transcription regulation</keyword>
<evidence type="ECO:0000256" key="4">
    <source>
        <dbReference type="ARBA" id="ARBA00023163"/>
    </source>
</evidence>
<dbReference type="EMBL" id="JAHHZF010000008">
    <property type="protein sequence ID" value="MBT9291323.1"/>
    <property type="molecule type" value="Genomic_DNA"/>
</dbReference>
<evidence type="ECO:0000259" key="5">
    <source>
        <dbReference type="Pfam" id="PF13693"/>
    </source>
</evidence>
<evidence type="ECO:0000256" key="1">
    <source>
        <dbReference type="ARBA" id="ARBA00006157"/>
    </source>
</evidence>
<dbReference type="Proteomes" id="UP000766595">
    <property type="component" value="Unassembled WGS sequence"/>
</dbReference>
<accession>A0A947D6N0</accession>
<evidence type="ECO:0000256" key="3">
    <source>
        <dbReference type="ARBA" id="ARBA00023125"/>
    </source>
</evidence>
<keyword evidence="3" id="KW-0238">DNA-binding</keyword>
<keyword evidence="4" id="KW-0804">Transcription</keyword>
<dbReference type="RefSeq" id="WP_261969879.1">
    <property type="nucleotide sequence ID" value="NZ_JAHHZF010000008.1"/>
</dbReference>
<dbReference type="InterPro" id="IPR010982">
    <property type="entry name" value="Lambda_DNA-bd_dom_sf"/>
</dbReference>
<dbReference type="AlphaFoldDB" id="A0A947D6N0"/>
<evidence type="ECO:0000256" key="2">
    <source>
        <dbReference type="ARBA" id="ARBA00023015"/>
    </source>
</evidence>
<dbReference type="SUPFAM" id="SSF47413">
    <property type="entry name" value="lambda repressor-like DNA-binding domains"/>
    <property type="match status" value="1"/>
</dbReference>
<name>A0A947D6N0_9HYPH</name>
<reference evidence="6 7" key="1">
    <citation type="submission" date="2021-06" db="EMBL/GenBank/DDBJ databases">
        <authorList>
            <person name="Grouzdev D.S."/>
            <person name="Koziaeva V."/>
        </authorList>
    </citation>
    <scope>NUCLEOTIDE SEQUENCE [LARGE SCALE GENOMIC DNA]</scope>
    <source>
        <strain evidence="6 7">22</strain>
    </source>
</reference>
<dbReference type="GO" id="GO:0003677">
    <property type="term" value="F:DNA binding"/>
    <property type="evidence" value="ECO:0007669"/>
    <property type="project" value="UniProtKB-KW"/>
</dbReference>
<dbReference type="Pfam" id="PF13693">
    <property type="entry name" value="HTH_35"/>
    <property type="match status" value="1"/>
</dbReference>
<proteinExistence type="inferred from homology"/>
<feature type="domain" description="Ner winged helix-turn-helix DNA-binding" evidence="5">
    <location>
        <begin position="6"/>
        <end position="70"/>
    </location>
</feature>
<comment type="caution">
    <text evidence="6">The sequence shown here is derived from an EMBL/GenBank/DDBJ whole genome shotgun (WGS) entry which is preliminary data.</text>
</comment>
<gene>
    <name evidence="6" type="ORF">KL771_17785</name>
</gene>
<sequence length="92" mass="9812">MAIRRWDKHAIKAEVHRRGATLVGIARAAALEPSACKVALHRKHAAGERAIAGFLGISPAELWPDRYAARPASHGFNTAAEPLGASRNRPAA</sequence>
<evidence type="ECO:0000313" key="7">
    <source>
        <dbReference type="Proteomes" id="UP000766595"/>
    </source>
</evidence>
<protein>
    <submittedName>
        <fullName evidence="6">Helix-turn-helix domain-containing protein</fullName>
    </submittedName>
</protein>
<comment type="similarity">
    <text evidence="1">Belongs to the ner transcriptional regulatory family.</text>
</comment>
<evidence type="ECO:0000313" key="6">
    <source>
        <dbReference type="EMBL" id="MBT9291323.1"/>
    </source>
</evidence>
<organism evidence="6 7">
    <name type="scientific">Prosthecodimorpha staleyi</name>
    <dbReference type="NCBI Taxonomy" id="2840188"/>
    <lineage>
        <taxon>Bacteria</taxon>
        <taxon>Pseudomonadati</taxon>
        <taxon>Pseudomonadota</taxon>
        <taxon>Alphaproteobacteria</taxon>
        <taxon>Hyphomicrobiales</taxon>
        <taxon>Ancalomicrobiaceae</taxon>
        <taxon>Prosthecodimorpha</taxon>
    </lineage>
</organism>
<dbReference type="Gene3D" id="1.10.260.40">
    <property type="entry name" value="lambda repressor-like DNA-binding domains"/>
    <property type="match status" value="1"/>
</dbReference>
<dbReference type="InterPro" id="IPR038722">
    <property type="entry name" value="Ner_HTH_dom"/>
</dbReference>
<keyword evidence="7" id="KW-1185">Reference proteome</keyword>